<evidence type="ECO:0000256" key="2">
    <source>
        <dbReference type="ARBA" id="ARBA00005811"/>
    </source>
</evidence>
<dbReference type="EMBL" id="JWLW01000002">
    <property type="protein sequence ID" value="KHT57586.1"/>
    <property type="molecule type" value="Genomic_DNA"/>
</dbReference>
<dbReference type="Pfam" id="PF02472">
    <property type="entry name" value="ExbD"/>
    <property type="match status" value="1"/>
</dbReference>
<dbReference type="RefSeq" id="WP_014999591.1">
    <property type="nucleotide sequence ID" value="NZ_JWLW01000002.1"/>
</dbReference>
<comment type="similarity">
    <text evidence="2 7">Belongs to the ExbD/TolR family.</text>
</comment>
<name>A0A0B3YIA2_9ALTE</name>
<proteinExistence type="inferred from homology"/>
<evidence type="ECO:0000256" key="8">
    <source>
        <dbReference type="SAM" id="Phobius"/>
    </source>
</evidence>
<dbReference type="Gene3D" id="3.30.420.270">
    <property type="match status" value="1"/>
</dbReference>
<dbReference type="PANTHER" id="PTHR30558">
    <property type="entry name" value="EXBD MEMBRANE COMPONENT OF PMF-DRIVEN MACROMOLECULE IMPORT SYSTEM"/>
    <property type="match status" value="1"/>
</dbReference>
<evidence type="ECO:0000256" key="3">
    <source>
        <dbReference type="ARBA" id="ARBA00022475"/>
    </source>
</evidence>
<reference evidence="9 10" key="1">
    <citation type="submission" date="2014-12" db="EMBL/GenBank/DDBJ databases">
        <title>Genome sequencing of Alteromonas marina AD001.</title>
        <authorList>
            <person name="Adrian T.G.S."/>
            <person name="Chan K.G."/>
        </authorList>
    </citation>
    <scope>NUCLEOTIDE SEQUENCE [LARGE SCALE GENOMIC DNA]</scope>
    <source>
        <strain evidence="9 10">AD001</strain>
    </source>
</reference>
<dbReference type="GO" id="GO:0022857">
    <property type="term" value="F:transmembrane transporter activity"/>
    <property type="evidence" value="ECO:0007669"/>
    <property type="project" value="InterPro"/>
</dbReference>
<keyword evidence="5 8" id="KW-1133">Transmembrane helix</keyword>
<protein>
    <submittedName>
        <fullName evidence="9">Biopolymer transporter ExbD</fullName>
    </submittedName>
</protein>
<dbReference type="AlphaFoldDB" id="A0A0B3YIA2"/>
<comment type="caution">
    <text evidence="9">The sequence shown here is derived from an EMBL/GenBank/DDBJ whole genome shotgun (WGS) entry which is preliminary data.</text>
</comment>
<accession>A0A0B3YIA2</accession>
<keyword evidence="4 7" id="KW-0812">Transmembrane</keyword>
<feature type="transmembrane region" description="Helical" evidence="8">
    <location>
        <begin position="20"/>
        <end position="38"/>
    </location>
</feature>
<evidence type="ECO:0000256" key="1">
    <source>
        <dbReference type="ARBA" id="ARBA00004162"/>
    </source>
</evidence>
<evidence type="ECO:0000256" key="4">
    <source>
        <dbReference type="ARBA" id="ARBA00022692"/>
    </source>
</evidence>
<comment type="subcellular location">
    <subcellularLocation>
        <location evidence="1">Cell membrane</location>
        <topology evidence="1">Single-pass membrane protein</topology>
    </subcellularLocation>
    <subcellularLocation>
        <location evidence="7">Cell membrane</location>
        <topology evidence="7">Single-pass type II membrane protein</topology>
    </subcellularLocation>
</comment>
<evidence type="ECO:0000313" key="10">
    <source>
        <dbReference type="Proteomes" id="UP000031197"/>
    </source>
</evidence>
<keyword evidence="7" id="KW-0813">Transport</keyword>
<dbReference type="GO" id="GO:0005886">
    <property type="term" value="C:plasma membrane"/>
    <property type="evidence" value="ECO:0007669"/>
    <property type="project" value="UniProtKB-SubCell"/>
</dbReference>
<evidence type="ECO:0000256" key="7">
    <source>
        <dbReference type="RuleBase" id="RU003879"/>
    </source>
</evidence>
<dbReference type="PANTHER" id="PTHR30558:SF13">
    <property type="entry name" value="BIOPOLYMER TRANSPORT PROTEIN EXBD2"/>
    <property type="match status" value="1"/>
</dbReference>
<gene>
    <name evidence="9" type="ORF">RJ41_01100</name>
</gene>
<dbReference type="OrthoDB" id="9793581at2"/>
<evidence type="ECO:0000313" key="9">
    <source>
        <dbReference type="EMBL" id="KHT57586.1"/>
    </source>
</evidence>
<keyword evidence="3" id="KW-1003">Cell membrane</keyword>
<dbReference type="Proteomes" id="UP000031197">
    <property type="component" value="Unassembled WGS sequence"/>
</dbReference>
<keyword evidence="10" id="KW-1185">Reference proteome</keyword>
<keyword evidence="6 8" id="KW-0472">Membrane</keyword>
<sequence>MKRKKHTSAEDEAQIDMTPMLDIVFIMLIFFIVTTSFVKEKGLDVNRPEDNQAKNDKPSKALSIRIDADGTIMMGGREVDIRRVVANTQTYLAENNTDSAAIQAHEDSEHGTVVEVMNQVKIAGIDKVSVLVKKKS</sequence>
<dbReference type="InterPro" id="IPR003400">
    <property type="entry name" value="ExbD"/>
</dbReference>
<keyword evidence="7" id="KW-0653">Protein transport</keyword>
<evidence type="ECO:0000256" key="5">
    <source>
        <dbReference type="ARBA" id="ARBA00022989"/>
    </source>
</evidence>
<organism evidence="9 10">
    <name type="scientific">Alteromonas marina</name>
    <dbReference type="NCBI Taxonomy" id="203795"/>
    <lineage>
        <taxon>Bacteria</taxon>
        <taxon>Pseudomonadati</taxon>
        <taxon>Pseudomonadota</taxon>
        <taxon>Gammaproteobacteria</taxon>
        <taxon>Alteromonadales</taxon>
        <taxon>Alteromonadaceae</taxon>
        <taxon>Alteromonas/Salinimonas group</taxon>
        <taxon>Alteromonas</taxon>
    </lineage>
</organism>
<evidence type="ECO:0000256" key="6">
    <source>
        <dbReference type="ARBA" id="ARBA00023136"/>
    </source>
</evidence>
<dbReference type="GO" id="GO:0015031">
    <property type="term" value="P:protein transport"/>
    <property type="evidence" value="ECO:0007669"/>
    <property type="project" value="UniProtKB-KW"/>
</dbReference>